<proteinExistence type="predicted"/>
<accession>A0AB40CBU6</accession>
<evidence type="ECO:0000313" key="3">
    <source>
        <dbReference type="RefSeq" id="XP_039137305.1"/>
    </source>
</evidence>
<keyword evidence="2" id="KW-1185">Reference proteome</keyword>
<dbReference type="Proteomes" id="UP001515500">
    <property type="component" value="Chromosome 13"/>
</dbReference>
<reference evidence="3" key="1">
    <citation type="submission" date="2025-08" db="UniProtKB">
        <authorList>
            <consortium name="RefSeq"/>
        </authorList>
    </citation>
    <scope>IDENTIFICATION</scope>
</reference>
<evidence type="ECO:0000259" key="1">
    <source>
        <dbReference type="Pfam" id="PF25821"/>
    </source>
</evidence>
<dbReference type="AlphaFoldDB" id="A0AB40CBU6"/>
<organism evidence="2 3">
    <name type="scientific">Dioscorea cayennensis subsp. rotundata</name>
    <name type="common">White Guinea yam</name>
    <name type="synonym">Dioscorea rotundata</name>
    <dbReference type="NCBI Taxonomy" id="55577"/>
    <lineage>
        <taxon>Eukaryota</taxon>
        <taxon>Viridiplantae</taxon>
        <taxon>Streptophyta</taxon>
        <taxon>Embryophyta</taxon>
        <taxon>Tracheophyta</taxon>
        <taxon>Spermatophyta</taxon>
        <taxon>Magnoliopsida</taxon>
        <taxon>Liliopsida</taxon>
        <taxon>Dioscoreales</taxon>
        <taxon>Dioscoreaceae</taxon>
        <taxon>Dioscorea</taxon>
    </lineage>
</organism>
<dbReference type="PANTHER" id="PTHR33595:SF3">
    <property type="entry name" value="PAS DOMAIN-CONTAINING PROTEIN"/>
    <property type="match status" value="1"/>
</dbReference>
<name>A0AB40CBU6_DIOCR</name>
<gene>
    <name evidence="3" type="primary">LOC120274832</name>
</gene>
<protein>
    <submittedName>
        <fullName evidence="3">Uncharacterized protein LOC120274832</fullName>
    </submittedName>
</protein>
<dbReference type="PANTHER" id="PTHR33595">
    <property type="entry name" value="VON WILLEBRAND FACTOR A DOMAIN PROTEIN"/>
    <property type="match status" value="1"/>
</dbReference>
<dbReference type="Pfam" id="PF25821">
    <property type="entry name" value="DUF7950"/>
    <property type="match status" value="1"/>
</dbReference>
<evidence type="ECO:0000313" key="2">
    <source>
        <dbReference type="Proteomes" id="UP001515500"/>
    </source>
</evidence>
<sequence>MLNTYTNNSTGASTSSFPHSPLSYPLLIEFAINLFQISERMQQRQEPGEVARTNAIMARFRPIAPRPELMEPPRQRSIIAELHLRSRPYRTRRGRSSTSIPPILLKRQRNSTEYIQPCPPPRQLPAELVKPKVMVPMPVRPTPLRPITSHIRIIGNIIEILKPMRTLVTMKPEDVEERIEMDDFPAIISDQKNRARLMNSAYKEMVKQPECVWFDTMGIRQGRRLRSRRINGVVTLGLPENVSLPQNGFSCSVNIEWQNNGKKFIGNVPCEVLKLCCESMNYSFVWRFHINQGTVINMEA</sequence>
<dbReference type="InterPro" id="IPR057710">
    <property type="entry name" value="DUF7950"/>
</dbReference>
<dbReference type="GeneID" id="120274832"/>
<dbReference type="RefSeq" id="XP_039137305.1">
    <property type="nucleotide sequence ID" value="XM_039281371.1"/>
</dbReference>
<feature type="domain" description="DUF7950" evidence="1">
    <location>
        <begin position="174"/>
        <end position="291"/>
    </location>
</feature>